<dbReference type="Proteomes" id="UP000191897">
    <property type="component" value="Unassembled WGS sequence"/>
</dbReference>
<evidence type="ECO:0000256" key="3">
    <source>
        <dbReference type="ARBA" id="ARBA00023163"/>
    </source>
</evidence>
<dbReference type="SUPFAM" id="SSF46785">
    <property type="entry name" value="Winged helix' DNA-binding domain"/>
    <property type="match status" value="1"/>
</dbReference>
<protein>
    <submittedName>
        <fullName evidence="5">HTH-type transcriptional regulator pecS</fullName>
    </submittedName>
</protein>
<dbReference type="Pfam" id="PF12802">
    <property type="entry name" value="MarR_2"/>
    <property type="match status" value="1"/>
</dbReference>
<dbReference type="PRINTS" id="PR00598">
    <property type="entry name" value="HTHMARR"/>
</dbReference>
<dbReference type="InterPro" id="IPR036390">
    <property type="entry name" value="WH_DNA-bd_sf"/>
</dbReference>
<dbReference type="AlphaFoldDB" id="A0A1S7Q274"/>
<dbReference type="PANTHER" id="PTHR42756:SF1">
    <property type="entry name" value="TRANSCRIPTIONAL REPRESSOR OF EMRAB OPERON"/>
    <property type="match status" value="1"/>
</dbReference>
<evidence type="ECO:0000313" key="6">
    <source>
        <dbReference type="Proteomes" id="UP000191897"/>
    </source>
</evidence>
<dbReference type="Gene3D" id="1.10.10.10">
    <property type="entry name" value="Winged helix-like DNA-binding domain superfamily/Winged helix DNA-binding domain"/>
    <property type="match status" value="1"/>
</dbReference>
<dbReference type="EMBL" id="FBWC01000014">
    <property type="protein sequence ID" value="CUX30256.1"/>
    <property type="molecule type" value="Genomic_DNA"/>
</dbReference>
<dbReference type="GO" id="GO:0003677">
    <property type="term" value="F:DNA binding"/>
    <property type="evidence" value="ECO:0007669"/>
    <property type="project" value="UniProtKB-KW"/>
</dbReference>
<name>A0A1S7Q274_AGRTU</name>
<evidence type="ECO:0000313" key="5">
    <source>
        <dbReference type="EMBL" id="CUX30256.1"/>
    </source>
</evidence>
<dbReference type="PROSITE" id="PS50995">
    <property type="entry name" value="HTH_MARR_2"/>
    <property type="match status" value="1"/>
</dbReference>
<keyword evidence="3" id="KW-0804">Transcription</keyword>
<feature type="domain" description="HTH marR-type" evidence="4">
    <location>
        <begin position="29"/>
        <end position="165"/>
    </location>
</feature>
<evidence type="ECO:0000256" key="1">
    <source>
        <dbReference type="ARBA" id="ARBA00023015"/>
    </source>
</evidence>
<dbReference type="GO" id="GO:0003700">
    <property type="term" value="F:DNA-binding transcription factor activity"/>
    <property type="evidence" value="ECO:0007669"/>
    <property type="project" value="InterPro"/>
</dbReference>
<gene>
    <name evidence="5" type="primary">pecS</name>
    <name evidence="5" type="ORF">AGR4C_Cc50356</name>
</gene>
<dbReference type="RefSeq" id="WP_080865940.1">
    <property type="nucleotide sequence ID" value="NZ_LT009730.1"/>
</dbReference>
<accession>A0A1S7Q274</accession>
<dbReference type="PANTHER" id="PTHR42756">
    <property type="entry name" value="TRANSCRIPTIONAL REGULATOR, MARR"/>
    <property type="match status" value="1"/>
</dbReference>
<dbReference type="InterPro" id="IPR036388">
    <property type="entry name" value="WH-like_DNA-bd_sf"/>
</dbReference>
<proteinExistence type="predicted"/>
<sequence length="173" mass="19281">MSDPINRFDRTAAAAAQWRRERPDIDPFPMELLGRLGEITQIIMREHLTPFFAEHGLQSGEFDVLATLRRSGAPFELTPTQLYEAAMLSSGGMTARIDRLERESLVARRSHPSDRRGTLVALTHKGLSLIDAILAEHVENERTTLAGLTIAEQQQFNALCIKFLAGLKAVSTR</sequence>
<organism evidence="5 6">
    <name type="scientific">Agrobacterium tumefaciens str. Kerr 14</name>
    <dbReference type="NCBI Taxonomy" id="1183424"/>
    <lineage>
        <taxon>Bacteria</taxon>
        <taxon>Pseudomonadati</taxon>
        <taxon>Pseudomonadota</taxon>
        <taxon>Alphaproteobacteria</taxon>
        <taxon>Hyphomicrobiales</taxon>
        <taxon>Rhizobiaceae</taxon>
        <taxon>Rhizobium/Agrobacterium group</taxon>
        <taxon>Agrobacterium</taxon>
        <taxon>Agrobacterium tumefaciens complex</taxon>
    </lineage>
</organism>
<keyword evidence="1" id="KW-0805">Transcription regulation</keyword>
<keyword evidence="2" id="KW-0238">DNA-binding</keyword>
<evidence type="ECO:0000259" key="4">
    <source>
        <dbReference type="PROSITE" id="PS50995"/>
    </source>
</evidence>
<reference evidence="5 6" key="1">
    <citation type="submission" date="2016-01" db="EMBL/GenBank/DDBJ databases">
        <authorList>
            <person name="Oliw E.H."/>
        </authorList>
    </citation>
    <scope>NUCLEOTIDE SEQUENCE [LARGE SCALE GENOMIC DNA]</scope>
    <source>
        <strain evidence="5 6">Kerr 14</strain>
    </source>
</reference>
<dbReference type="InterPro" id="IPR000835">
    <property type="entry name" value="HTH_MarR-typ"/>
</dbReference>
<dbReference type="SMART" id="SM00347">
    <property type="entry name" value="HTH_MARR"/>
    <property type="match status" value="1"/>
</dbReference>
<evidence type="ECO:0000256" key="2">
    <source>
        <dbReference type="ARBA" id="ARBA00023125"/>
    </source>
</evidence>